<keyword evidence="3" id="KW-1185">Reference proteome</keyword>
<reference evidence="2 3" key="1">
    <citation type="submission" date="2019-12" db="EMBL/GenBank/DDBJ databases">
        <title>Sporaefaciens musculi gen. nov., sp. nov., a novel bacterium isolated from the caecum of an obese mouse.</title>
        <authorList>
            <person name="Rasmussen T.S."/>
            <person name="Streidl T."/>
            <person name="Hitch T.C.A."/>
            <person name="Wortmann E."/>
            <person name="Deptula P."/>
            <person name="Hansen M."/>
            <person name="Nielsen D.S."/>
            <person name="Clavel T."/>
            <person name="Vogensen F.K."/>
        </authorList>
    </citation>
    <scope>NUCLEOTIDE SEQUENCE [LARGE SCALE GENOMIC DNA]</scope>
    <source>
        <strain evidence="2 3">WCA-9-b2</strain>
    </source>
</reference>
<feature type="transmembrane region" description="Helical" evidence="1">
    <location>
        <begin position="20"/>
        <end position="45"/>
    </location>
</feature>
<protein>
    <submittedName>
        <fullName evidence="2">Uncharacterized protein</fullName>
    </submittedName>
</protein>
<gene>
    <name evidence="2" type="ORF">GN277_26850</name>
</gene>
<dbReference type="Proteomes" id="UP000460412">
    <property type="component" value="Unassembled WGS sequence"/>
</dbReference>
<evidence type="ECO:0000313" key="2">
    <source>
        <dbReference type="EMBL" id="MXP78829.1"/>
    </source>
</evidence>
<dbReference type="EMBL" id="WUQX01000001">
    <property type="protein sequence ID" value="MXP78829.1"/>
    <property type="molecule type" value="Genomic_DNA"/>
</dbReference>
<proteinExistence type="predicted"/>
<dbReference type="AlphaFoldDB" id="A0A7X3MLV2"/>
<name>A0A7X3MLV2_9FIRM</name>
<evidence type="ECO:0000256" key="1">
    <source>
        <dbReference type="SAM" id="Phobius"/>
    </source>
</evidence>
<evidence type="ECO:0000313" key="3">
    <source>
        <dbReference type="Proteomes" id="UP000460412"/>
    </source>
</evidence>
<accession>A0A7X3MLV2</accession>
<keyword evidence="1" id="KW-0472">Membrane</keyword>
<keyword evidence="1" id="KW-1133">Transmembrane helix</keyword>
<keyword evidence="1" id="KW-0812">Transmembrane</keyword>
<organism evidence="2 3">
    <name type="scientific">Sporofaciens musculi</name>
    <dbReference type="NCBI Taxonomy" id="2681861"/>
    <lineage>
        <taxon>Bacteria</taxon>
        <taxon>Bacillati</taxon>
        <taxon>Bacillota</taxon>
        <taxon>Clostridia</taxon>
        <taxon>Lachnospirales</taxon>
        <taxon>Lachnospiraceae</taxon>
        <taxon>Sporofaciens</taxon>
    </lineage>
</organism>
<dbReference type="RefSeq" id="WP_159756027.1">
    <property type="nucleotide sequence ID" value="NZ_WUQX01000001.1"/>
</dbReference>
<comment type="caution">
    <text evidence="2">The sequence shown here is derived from an EMBL/GenBank/DDBJ whole genome shotgun (WGS) entry which is preliminary data.</text>
</comment>
<sequence>MLKILFSQFNKDEKQNIKWLTRCLSLLLLILTVIVAAIPGVLYIMRRADAQVALGNAKSLRMALDAAATEHYGSGKPFRDASAFGGVTEEVWRQVITDSKVSGDFWVLQMDESGYEVQSFYYQEGDFTVTYLREPLTYKVFYQQEFIRTYKR</sequence>